<keyword evidence="2" id="KW-1185">Reference proteome</keyword>
<accession>A0A4Q1KKL1</accession>
<proteinExistence type="predicted"/>
<dbReference type="AlphaFoldDB" id="A0A4Q1KKL1"/>
<dbReference type="OrthoDB" id="7472908at2"/>
<gene>
    <name evidence="1" type="ORF">EQG66_02730</name>
</gene>
<dbReference type="SUPFAM" id="SSF75169">
    <property type="entry name" value="DsrEFH-like"/>
    <property type="match status" value="1"/>
</dbReference>
<reference evidence="2" key="1">
    <citation type="submission" date="2019-01" db="EMBL/GenBank/DDBJ databases">
        <title>Cytophagaceae bacterium strain CAR-16.</title>
        <authorList>
            <person name="Chen W.-M."/>
        </authorList>
    </citation>
    <scope>NUCLEOTIDE SEQUENCE [LARGE SCALE GENOMIC DNA]</scope>
    <source>
        <strain evidence="2">CHR27</strain>
    </source>
</reference>
<sequence length="121" mass="12206">MPGLNFVVLTDDAERLRGALTLALAHAALGGEARLFLQLDAVRLLTPPLSAPRDADHAAHGLPTLAALVTEALDAGVAIIACQSGLALAGLAADALDPRITAGGPVSFLQSIGPEGRLSVI</sequence>
<dbReference type="Gene3D" id="3.40.1260.10">
    <property type="entry name" value="DsrEFH-like"/>
    <property type="match status" value="1"/>
</dbReference>
<comment type="caution">
    <text evidence="1">The sequence shown here is derived from an EMBL/GenBank/DDBJ whole genome shotgun (WGS) entry which is preliminary data.</text>
</comment>
<evidence type="ECO:0000313" key="1">
    <source>
        <dbReference type="EMBL" id="RXR30267.1"/>
    </source>
</evidence>
<evidence type="ECO:0000313" key="2">
    <source>
        <dbReference type="Proteomes" id="UP000290958"/>
    </source>
</evidence>
<dbReference type="EMBL" id="SBKP01000002">
    <property type="protein sequence ID" value="RXR30267.1"/>
    <property type="molecule type" value="Genomic_DNA"/>
</dbReference>
<dbReference type="Pfam" id="PF02635">
    <property type="entry name" value="DsrE"/>
    <property type="match status" value="1"/>
</dbReference>
<organism evidence="1 2">
    <name type="scientific">Sphingobium fluviale</name>
    <dbReference type="NCBI Taxonomy" id="2506423"/>
    <lineage>
        <taxon>Bacteria</taxon>
        <taxon>Pseudomonadati</taxon>
        <taxon>Pseudomonadota</taxon>
        <taxon>Alphaproteobacteria</taxon>
        <taxon>Sphingomonadales</taxon>
        <taxon>Sphingomonadaceae</taxon>
        <taxon>Sphingobium</taxon>
    </lineage>
</organism>
<dbReference type="Proteomes" id="UP000290958">
    <property type="component" value="Unassembled WGS sequence"/>
</dbReference>
<name>A0A4Q1KKL1_9SPHN</name>
<dbReference type="InterPro" id="IPR003787">
    <property type="entry name" value="Sulphur_relay_DsrE/F-like"/>
</dbReference>
<protein>
    <submittedName>
        <fullName evidence="1">Peroxiredoxin</fullName>
    </submittedName>
</protein>
<dbReference type="InterPro" id="IPR027396">
    <property type="entry name" value="DsrEFH-like"/>
</dbReference>
<dbReference type="RefSeq" id="WP_129403019.1">
    <property type="nucleotide sequence ID" value="NZ_SBKP01000002.1"/>
</dbReference>